<gene>
    <name evidence="1" type="ORF">CJD36_019180</name>
</gene>
<comment type="caution">
    <text evidence="1">The sequence shown here is derived from an EMBL/GenBank/DDBJ whole genome shotgun (WGS) entry which is preliminary data.</text>
</comment>
<evidence type="ECO:0000313" key="2">
    <source>
        <dbReference type="Proteomes" id="UP000239872"/>
    </source>
</evidence>
<organism evidence="1 2">
    <name type="scientific">Flavipsychrobacter stenotrophus</name>
    <dbReference type="NCBI Taxonomy" id="2077091"/>
    <lineage>
        <taxon>Bacteria</taxon>
        <taxon>Pseudomonadati</taxon>
        <taxon>Bacteroidota</taxon>
        <taxon>Chitinophagia</taxon>
        <taxon>Chitinophagales</taxon>
        <taxon>Chitinophagaceae</taxon>
        <taxon>Flavipsychrobacter</taxon>
    </lineage>
</organism>
<keyword evidence="2" id="KW-1185">Reference proteome</keyword>
<reference evidence="1 2" key="1">
    <citation type="submission" date="2018-01" db="EMBL/GenBank/DDBJ databases">
        <title>A novel member of the phylum Bacteroidetes isolated from glacier ice.</title>
        <authorList>
            <person name="Liu Q."/>
            <person name="Xin Y.-H."/>
        </authorList>
    </citation>
    <scope>NUCLEOTIDE SEQUENCE [LARGE SCALE GENOMIC DNA]</scope>
    <source>
        <strain evidence="1 2">RB1R16</strain>
    </source>
</reference>
<dbReference type="Proteomes" id="UP000239872">
    <property type="component" value="Unassembled WGS sequence"/>
</dbReference>
<protein>
    <recommendedName>
        <fullName evidence="3">Secretion system C-terminal sorting domain-containing protein</fullName>
    </recommendedName>
</protein>
<dbReference type="EMBL" id="PPSL01000006">
    <property type="protein sequence ID" value="PQJ09372.1"/>
    <property type="molecule type" value="Genomic_DNA"/>
</dbReference>
<evidence type="ECO:0000313" key="1">
    <source>
        <dbReference type="EMBL" id="PQJ09372.1"/>
    </source>
</evidence>
<evidence type="ECO:0008006" key="3">
    <source>
        <dbReference type="Google" id="ProtNLM"/>
    </source>
</evidence>
<dbReference type="AlphaFoldDB" id="A0A2S7SR39"/>
<proteinExistence type="predicted"/>
<sequence length="228" mass="25412">MLYINQLKRSITLIVVFITTVSVSFAQSYYHSPNDTIIGTAIYEDVSVFNITQVHPTADTISFRWKKYSVAIPATWEASICDNGNCYTTLKDSGTMATIVTGDNGLMSLHVNPHLQSGTGIIRYSIFATNTPSQVDTLTWIITAIAPNAVIEVSTLQPEIIIYNKRIAIKTLNDEYSQVILHDLNGKVLCHKDIQAGQTSISTQEYPTEVLILQLTGKRNFITKIFNY</sequence>
<name>A0A2S7SR39_9BACT</name>
<accession>A0A2S7SR39</accession>